<evidence type="ECO:0000259" key="10">
    <source>
        <dbReference type="PROSITE" id="PS01124"/>
    </source>
</evidence>
<evidence type="ECO:0000256" key="1">
    <source>
        <dbReference type="ARBA" id="ARBA00000086"/>
    </source>
</evidence>
<keyword evidence="7" id="KW-0010">Activator</keyword>
<evidence type="ECO:0000256" key="6">
    <source>
        <dbReference type="ARBA" id="ARBA00023015"/>
    </source>
</evidence>
<evidence type="ECO:0000313" key="11">
    <source>
        <dbReference type="EMBL" id="GGK27602.1"/>
    </source>
</evidence>
<dbReference type="SUPFAM" id="SSF46689">
    <property type="entry name" value="Homeodomain-like"/>
    <property type="match status" value="1"/>
</dbReference>
<evidence type="ECO:0000256" key="3">
    <source>
        <dbReference type="ARBA" id="ARBA00012000"/>
    </source>
</evidence>
<dbReference type="PANTHER" id="PTHR43003">
    <property type="entry name" value="DNA-3-METHYLADENINE GLYCOSYLASE"/>
    <property type="match status" value="1"/>
</dbReference>
<comment type="cofactor">
    <cofactor evidence="2">
        <name>Zn(2+)</name>
        <dbReference type="ChEBI" id="CHEBI:29105"/>
    </cofactor>
</comment>
<dbReference type="InterPro" id="IPR051912">
    <property type="entry name" value="Alkylbase_DNA_Glycosylase/TA"/>
</dbReference>
<dbReference type="Gene3D" id="3.40.10.10">
    <property type="entry name" value="DNA Methylphosphotriester Repair Domain"/>
    <property type="match status" value="1"/>
</dbReference>
<dbReference type="InterPro" id="IPR003265">
    <property type="entry name" value="HhH-GPD_domain"/>
</dbReference>
<dbReference type="RefSeq" id="WP_189008171.1">
    <property type="nucleotide sequence ID" value="NZ_BMPP01000008.1"/>
</dbReference>
<dbReference type="InterPro" id="IPR004026">
    <property type="entry name" value="Ada_DNA_repair_Zn-bd"/>
</dbReference>
<evidence type="ECO:0000256" key="2">
    <source>
        <dbReference type="ARBA" id="ARBA00001947"/>
    </source>
</evidence>
<evidence type="ECO:0000256" key="4">
    <source>
        <dbReference type="ARBA" id="ARBA00022603"/>
    </source>
</evidence>
<organism evidence="11 12">
    <name type="scientific">Deinococcus malanensis</name>
    <dbReference type="NCBI Taxonomy" id="1706855"/>
    <lineage>
        <taxon>Bacteria</taxon>
        <taxon>Thermotogati</taxon>
        <taxon>Deinococcota</taxon>
        <taxon>Deinococci</taxon>
        <taxon>Deinococcales</taxon>
        <taxon>Deinococcaceae</taxon>
        <taxon>Deinococcus</taxon>
    </lineage>
</organism>
<keyword evidence="12" id="KW-1185">Reference proteome</keyword>
<evidence type="ECO:0000313" key="12">
    <source>
        <dbReference type="Proteomes" id="UP000647587"/>
    </source>
</evidence>
<keyword evidence="4" id="KW-0489">Methyltransferase</keyword>
<evidence type="ECO:0000256" key="7">
    <source>
        <dbReference type="ARBA" id="ARBA00023159"/>
    </source>
</evidence>
<keyword evidence="9" id="KW-0234">DNA repair</keyword>
<dbReference type="Gene3D" id="1.10.1670.40">
    <property type="match status" value="1"/>
</dbReference>
<dbReference type="InterPro" id="IPR010316">
    <property type="entry name" value="AlkA_N"/>
</dbReference>
<proteinExistence type="predicted"/>
<dbReference type="SUPFAM" id="SSF48150">
    <property type="entry name" value="DNA-glycosylase"/>
    <property type="match status" value="1"/>
</dbReference>
<feature type="domain" description="HTH araC/xylS-type" evidence="10">
    <location>
        <begin position="83"/>
        <end position="183"/>
    </location>
</feature>
<keyword evidence="4" id="KW-0808">Transferase</keyword>
<dbReference type="Proteomes" id="UP000647587">
    <property type="component" value="Unassembled WGS sequence"/>
</dbReference>
<protein>
    <recommendedName>
        <fullName evidence="3">DNA-3-methyladenine glycosylase II</fullName>
        <ecNumber evidence="3">3.2.2.21</ecNumber>
    </recommendedName>
</protein>
<dbReference type="InterPro" id="IPR035451">
    <property type="entry name" value="Ada-like_dom_sf"/>
</dbReference>
<keyword evidence="8" id="KW-0804">Transcription</keyword>
<dbReference type="CDD" id="cd00056">
    <property type="entry name" value="ENDO3c"/>
    <property type="match status" value="1"/>
</dbReference>
<name>A0ABQ2EYZ3_9DEIO</name>
<dbReference type="InterPro" id="IPR018060">
    <property type="entry name" value="HTH_AraC"/>
</dbReference>
<dbReference type="EC" id="3.2.2.21" evidence="3"/>
<keyword evidence="5" id="KW-0227">DNA damage</keyword>
<dbReference type="InterPro" id="IPR009057">
    <property type="entry name" value="Homeodomain-like_sf"/>
</dbReference>
<dbReference type="SMART" id="SM00342">
    <property type="entry name" value="HTH_ARAC"/>
    <property type="match status" value="1"/>
</dbReference>
<dbReference type="SMART" id="SM00478">
    <property type="entry name" value="ENDO3c"/>
    <property type="match status" value="1"/>
</dbReference>
<evidence type="ECO:0000256" key="8">
    <source>
        <dbReference type="ARBA" id="ARBA00023163"/>
    </source>
</evidence>
<evidence type="ECO:0000256" key="9">
    <source>
        <dbReference type="ARBA" id="ARBA00023204"/>
    </source>
</evidence>
<comment type="catalytic activity">
    <reaction evidence="1">
        <text>Hydrolysis of alkylated DNA, releasing 3-methyladenine, 3-methylguanine, 7-methylguanine and 7-methyladenine.</text>
        <dbReference type="EC" id="3.2.2.21"/>
    </reaction>
</comment>
<dbReference type="Pfam" id="PF00730">
    <property type="entry name" value="HhH-GPD"/>
    <property type="match status" value="1"/>
</dbReference>
<dbReference type="PROSITE" id="PS01124">
    <property type="entry name" value="HTH_ARAC_FAMILY_2"/>
    <property type="match status" value="1"/>
</dbReference>
<sequence length="480" mass="51788">MPWPLPREFMLKRMLAADANCDGRFITGVTSTGIYCLPSCRARKPRPENVVFYPAQLQARAAGLRPCLRCRPDDHAAGLDPHERLVEQLIAGVDLARVRHVADLAAQAGVGSSKLRALFQTHLHTTPADWLAMQRVRAARARLLGSGQTAANIAFEVGFESLSAFGEQFRRWNAMTPQAYRRLPSGTFTLRLPDDYPLEAMLRDLGRDHTGTTVRVQGDTCQAGLRLPSGPRSVRVAFTGTQALVQVDGPVPLNAEDAGPLHEQVLGLLGLKHAPARFEAQLGADPALAALIEGRRGLRVPLVPDLFDGVVWAVLGQQVTFVAACTLRHRLTVLAGTLLAGSLYAPATPQAVLTLSVDELRGLGLTVARAQLLRHFAGQVASGELILEQLATGTAARATRTLLALPGVGPWTANYLLLRVLGFQDSAPVGDSGLIRGLQRFFGLPQRPGPREAGALMARFAPHRSLATFHLWQHASLEPS</sequence>
<dbReference type="EMBL" id="BMPP01000008">
    <property type="protein sequence ID" value="GGK27602.1"/>
    <property type="molecule type" value="Genomic_DNA"/>
</dbReference>
<dbReference type="Pfam" id="PF02805">
    <property type="entry name" value="Ada_Zn_binding"/>
    <property type="match status" value="1"/>
</dbReference>
<dbReference type="SMART" id="SM01009">
    <property type="entry name" value="AlkA_N"/>
    <property type="match status" value="1"/>
</dbReference>
<dbReference type="Gene3D" id="1.10.340.30">
    <property type="entry name" value="Hypothetical protein, domain 2"/>
    <property type="match status" value="1"/>
</dbReference>
<dbReference type="InterPro" id="IPR011257">
    <property type="entry name" value="DNA_glycosylase"/>
</dbReference>
<evidence type="ECO:0000256" key="5">
    <source>
        <dbReference type="ARBA" id="ARBA00022763"/>
    </source>
</evidence>
<dbReference type="SUPFAM" id="SSF57884">
    <property type="entry name" value="Ada DNA repair protein, N-terminal domain (N-Ada 10)"/>
    <property type="match status" value="1"/>
</dbReference>
<reference evidence="12" key="1">
    <citation type="journal article" date="2019" name="Int. J. Syst. Evol. Microbiol.">
        <title>The Global Catalogue of Microorganisms (GCM) 10K type strain sequencing project: providing services to taxonomists for standard genome sequencing and annotation.</title>
        <authorList>
            <consortium name="The Broad Institute Genomics Platform"/>
            <consortium name="The Broad Institute Genome Sequencing Center for Infectious Disease"/>
            <person name="Wu L."/>
            <person name="Ma J."/>
        </authorList>
    </citation>
    <scope>NUCLEOTIDE SEQUENCE [LARGE SCALE GENOMIC DNA]</scope>
    <source>
        <strain evidence="12">JCM 30331</strain>
    </source>
</reference>
<accession>A0ABQ2EYZ3</accession>
<gene>
    <name evidence="11" type="ORF">GCM10008955_21770</name>
</gene>
<dbReference type="Pfam" id="PF12833">
    <property type="entry name" value="HTH_18"/>
    <property type="match status" value="1"/>
</dbReference>
<comment type="caution">
    <text evidence="11">The sequence shown here is derived from an EMBL/GenBank/DDBJ whole genome shotgun (WGS) entry which is preliminary data.</text>
</comment>
<dbReference type="Gene3D" id="1.10.10.60">
    <property type="entry name" value="Homeodomain-like"/>
    <property type="match status" value="1"/>
</dbReference>
<dbReference type="PANTHER" id="PTHR43003:SF13">
    <property type="entry name" value="DNA-3-METHYLADENINE GLYCOSYLASE 2"/>
    <property type="match status" value="1"/>
</dbReference>
<keyword evidence="6" id="KW-0805">Transcription regulation</keyword>